<dbReference type="InterPro" id="IPR016156">
    <property type="entry name" value="FAD/NAD-linked_Rdtase_dimer_sf"/>
</dbReference>
<evidence type="ECO:0000313" key="12">
    <source>
        <dbReference type="EMBL" id="SFR38745.1"/>
    </source>
</evidence>
<evidence type="ECO:0000259" key="10">
    <source>
        <dbReference type="Pfam" id="PF02852"/>
    </source>
</evidence>
<evidence type="ECO:0000256" key="3">
    <source>
        <dbReference type="ARBA" id="ARBA00022630"/>
    </source>
</evidence>
<feature type="domain" description="FAD/NAD(P)-binding" evidence="11">
    <location>
        <begin position="3"/>
        <end position="326"/>
    </location>
</feature>
<organism evidence="12 13">
    <name type="scientific">Halogeometricum rufum</name>
    <dbReference type="NCBI Taxonomy" id="553469"/>
    <lineage>
        <taxon>Archaea</taxon>
        <taxon>Methanobacteriati</taxon>
        <taxon>Methanobacteriota</taxon>
        <taxon>Stenosarchaea group</taxon>
        <taxon>Halobacteria</taxon>
        <taxon>Halobacteriales</taxon>
        <taxon>Haloferacaceae</taxon>
        <taxon>Halogeometricum</taxon>
    </lineage>
</organism>
<evidence type="ECO:0000256" key="6">
    <source>
        <dbReference type="ARBA" id="ARBA00023002"/>
    </source>
</evidence>
<dbReference type="STRING" id="553469.SAMN04487947_0772"/>
<feature type="domain" description="Pyridine nucleotide-disulphide oxidoreductase dimerisation" evidence="10">
    <location>
        <begin position="360"/>
        <end position="454"/>
    </location>
</feature>
<evidence type="ECO:0000256" key="5">
    <source>
        <dbReference type="ARBA" id="ARBA00022857"/>
    </source>
</evidence>
<dbReference type="SUPFAM" id="SSF55424">
    <property type="entry name" value="FAD/NAD-linked reductases, dimerisation (C-terminal) domain"/>
    <property type="match status" value="1"/>
</dbReference>
<keyword evidence="3 9" id="KW-0285">Flavoprotein</keyword>
<reference evidence="13" key="1">
    <citation type="submission" date="2016-10" db="EMBL/GenBank/DDBJ databases">
        <authorList>
            <person name="Varghese N."/>
            <person name="Submissions S."/>
        </authorList>
    </citation>
    <scope>NUCLEOTIDE SEQUENCE [LARGE SCALE GENOMIC DNA]</scope>
    <source>
        <strain evidence="13">CGMCC 1.7736</strain>
    </source>
</reference>
<keyword evidence="8 9" id="KW-0676">Redox-active center</keyword>
<dbReference type="Proteomes" id="UP000198531">
    <property type="component" value="Unassembled WGS sequence"/>
</dbReference>
<gene>
    <name evidence="12" type="ORF">SAMN04487947_0772</name>
</gene>
<dbReference type="AlphaFoldDB" id="A0A1I6G993"/>
<keyword evidence="5" id="KW-0521">NADP</keyword>
<dbReference type="PRINTS" id="PR00368">
    <property type="entry name" value="FADPNR"/>
</dbReference>
<comment type="similarity">
    <text evidence="2 9">Belongs to the class-I pyridine nucleotide-disulfide oxidoreductase family.</text>
</comment>
<keyword evidence="13" id="KW-1185">Reference proteome</keyword>
<dbReference type="PROSITE" id="PS00076">
    <property type="entry name" value="PYRIDINE_REDOX_1"/>
    <property type="match status" value="1"/>
</dbReference>
<dbReference type="Pfam" id="PF07992">
    <property type="entry name" value="Pyr_redox_2"/>
    <property type="match status" value="1"/>
</dbReference>
<evidence type="ECO:0000313" key="13">
    <source>
        <dbReference type="Proteomes" id="UP000198531"/>
    </source>
</evidence>
<dbReference type="GO" id="GO:0016668">
    <property type="term" value="F:oxidoreductase activity, acting on a sulfur group of donors, NAD(P) as acceptor"/>
    <property type="evidence" value="ECO:0007669"/>
    <property type="project" value="InterPro"/>
</dbReference>
<accession>A0A1I6G993</accession>
<dbReference type="Gene3D" id="3.50.50.60">
    <property type="entry name" value="FAD/NAD(P)-binding domain"/>
    <property type="match status" value="2"/>
</dbReference>
<dbReference type="InterPro" id="IPR012999">
    <property type="entry name" value="Pyr_OxRdtase_I_AS"/>
</dbReference>
<dbReference type="SUPFAM" id="SSF51905">
    <property type="entry name" value="FAD/NAD(P)-binding domain"/>
    <property type="match status" value="1"/>
</dbReference>
<dbReference type="PRINTS" id="PR00411">
    <property type="entry name" value="PNDRDTASEI"/>
</dbReference>
<dbReference type="InterPro" id="IPR001100">
    <property type="entry name" value="Pyr_nuc-diS_OxRdtase"/>
</dbReference>
<evidence type="ECO:0000256" key="9">
    <source>
        <dbReference type="RuleBase" id="RU003691"/>
    </source>
</evidence>
<comment type="cofactor">
    <cofactor evidence="1">
        <name>FAD</name>
        <dbReference type="ChEBI" id="CHEBI:57692"/>
    </cofactor>
</comment>
<evidence type="ECO:0000256" key="4">
    <source>
        <dbReference type="ARBA" id="ARBA00022827"/>
    </source>
</evidence>
<sequence length="467" mass="50688">MTHVVIVGAYGSAGVAAAERLVEHVGDEIDRLTLVDDGTPGGGLCILRGCMPSKEVLSAAAHRYQTRHDHRLDGDPPEMDLDAVVATKDEHTSNFASHRRAAVHRMDGRGGVEFRHERARFVDDGTLRIGDERVDADYVVVATGSSVNVPDVDGIDGVDYLTSADVLDATALPDSGVVMGFGYVGLELVPYLAEAGVDLTVVEHDERPLDQADPAYGEEILSLYREEFGVEIRTETWERRVESTDDGVRMHVEGPDGADEIDAERLFLFTGRRPAVDGLGLAETGVDPESDGWVRDTMQARDDDRVYVVGDANGREPILHVAKEQGAVAAENVLADVRGDSLREYDNVHHHVVFSGASVYPYARVGHSEASAEEAGLDSHVVHREASSDGVFKTKLTPRGRASLVVATDGTVLGYQGLHYHADVMAKTMQVVVEEEMDVRAIPDRAYHPTTPEILDGLLRAAAERLE</sequence>
<dbReference type="RefSeq" id="WP_089804753.1">
    <property type="nucleotide sequence ID" value="NZ_FOYT01000001.1"/>
</dbReference>
<evidence type="ECO:0000259" key="11">
    <source>
        <dbReference type="Pfam" id="PF07992"/>
    </source>
</evidence>
<dbReference type="InterPro" id="IPR023753">
    <property type="entry name" value="FAD/NAD-binding_dom"/>
</dbReference>
<dbReference type="Pfam" id="PF02852">
    <property type="entry name" value="Pyr_redox_dim"/>
    <property type="match status" value="1"/>
</dbReference>
<proteinExistence type="inferred from homology"/>
<protein>
    <submittedName>
        <fullName evidence="12">Dihydrolipoamide dehydrogenase</fullName>
    </submittedName>
</protein>
<evidence type="ECO:0000256" key="2">
    <source>
        <dbReference type="ARBA" id="ARBA00007532"/>
    </source>
</evidence>
<dbReference type="OrthoDB" id="27922at2157"/>
<keyword evidence="6 9" id="KW-0560">Oxidoreductase</keyword>
<dbReference type="PIRSF" id="PIRSF000350">
    <property type="entry name" value="Mercury_reductase_MerA"/>
    <property type="match status" value="1"/>
</dbReference>
<evidence type="ECO:0000256" key="7">
    <source>
        <dbReference type="ARBA" id="ARBA00023157"/>
    </source>
</evidence>
<dbReference type="PANTHER" id="PTHR43014:SF5">
    <property type="entry name" value="GLUTATHIONE REDUCTASE (NADPH)"/>
    <property type="match status" value="1"/>
</dbReference>
<keyword evidence="7" id="KW-1015">Disulfide bond</keyword>
<name>A0A1I6G993_9EURY</name>
<keyword evidence="4 9" id="KW-0274">FAD</keyword>
<evidence type="ECO:0000256" key="1">
    <source>
        <dbReference type="ARBA" id="ARBA00001974"/>
    </source>
</evidence>
<dbReference type="InterPro" id="IPR036188">
    <property type="entry name" value="FAD/NAD-bd_sf"/>
</dbReference>
<dbReference type="EMBL" id="FOYT01000001">
    <property type="protein sequence ID" value="SFR38745.1"/>
    <property type="molecule type" value="Genomic_DNA"/>
</dbReference>
<evidence type="ECO:0000256" key="8">
    <source>
        <dbReference type="ARBA" id="ARBA00023284"/>
    </source>
</evidence>
<dbReference type="PANTHER" id="PTHR43014">
    <property type="entry name" value="MERCURIC REDUCTASE"/>
    <property type="match status" value="1"/>
</dbReference>
<dbReference type="InterPro" id="IPR004099">
    <property type="entry name" value="Pyr_nucl-diS_OxRdtase_dimer"/>
</dbReference>
<dbReference type="Gene3D" id="3.30.390.30">
    <property type="match status" value="1"/>
</dbReference>